<dbReference type="GO" id="GO:0003723">
    <property type="term" value="F:RNA binding"/>
    <property type="evidence" value="ECO:0007669"/>
    <property type="project" value="InterPro"/>
</dbReference>
<gene>
    <name evidence="5" type="ORF">OAUR00152_LOCUS16289</name>
</gene>
<feature type="compositionally biased region" description="Basic and acidic residues" evidence="3">
    <location>
        <begin position="481"/>
        <end position="494"/>
    </location>
</feature>
<feature type="compositionally biased region" description="Low complexity" evidence="3">
    <location>
        <begin position="31"/>
        <end position="50"/>
    </location>
</feature>
<feature type="compositionally biased region" description="Basic and acidic residues" evidence="3">
    <location>
        <begin position="956"/>
        <end position="971"/>
    </location>
</feature>
<evidence type="ECO:0000313" key="5">
    <source>
        <dbReference type="EMBL" id="CAE2241956.1"/>
    </source>
</evidence>
<feature type="compositionally biased region" description="Gly residues" evidence="3">
    <location>
        <begin position="979"/>
        <end position="991"/>
    </location>
</feature>
<reference evidence="5" key="1">
    <citation type="submission" date="2021-01" db="EMBL/GenBank/DDBJ databases">
        <authorList>
            <person name="Corre E."/>
            <person name="Pelletier E."/>
            <person name="Niang G."/>
            <person name="Scheremetjew M."/>
            <person name="Finn R."/>
            <person name="Kale V."/>
            <person name="Holt S."/>
            <person name="Cochrane G."/>
            <person name="Meng A."/>
            <person name="Brown T."/>
            <person name="Cohen L."/>
        </authorList>
    </citation>
    <scope>NUCLEOTIDE SEQUENCE</scope>
    <source>
        <strain evidence="5">Isolate 1302-5</strain>
    </source>
</reference>
<feature type="compositionally biased region" description="Basic and acidic residues" evidence="3">
    <location>
        <begin position="1"/>
        <end position="17"/>
    </location>
</feature>
<evidence type="ECO:0000256" key="3">
    <source>
        <dbReference type="SAM" id="MobiDB-lite"/>
    </source>
</evidence>
<dbReference type="SUPFAM" id="SSF48371">
    <property type="entry name" value="ARM repeat"/>
    <property type="match status" value="2"/>
</dbReference>
<feature type="domain" description="MIF4G" evidence="4">
    <location>
        <begin position="83"/>
        <end position="275"/>
    </location>
</feature>
<dbReference type="Pfam" id="PF04050">
    <property type="entry name" value="Upf2"/>
    <property type="match status" value="1"/>
</dbReference>
<dbReference type="PANTHER" id="PTHR12839">
    <property type="entry name" value="NONSENSE-MEDIATED MRNA DECAY PROTEIN 2 UP-FRAMESHIFT SUPPRESSOR 2"/>
    <property type="match status" value="1"/>
</dbReference>
<protein>
    <recommendedName>
        <fullName evidence="4">MIF4G domain-containing protein</fullName>
    </recommendedName>
</protein>
<feature type="region of interest" description="Disordered" evidence="3">
    <location>
        <begin position="1"/>
        <end position="77"/>
    </location>
</feature>
<dbReference type="Pfam" id="PF02854">
    <property type="entry name" value="MIF4G"/>
    <property type="match status" value="2"/>
</dbReference>
<comment type="subcellular location">
    <subcellularLocation>
        <location evidence="1">Cytoplasm</location>
    </subcellularLocation>
</comment>
<dbReference type="AlphaFoldDB" id="A0A7S4IWY5"/>
<evidence type="ECO:0000259" key="4">
    <source>
        <dbReference type="SMART" id="SM00543"/>
    </source>
</evidence>
<dbReference type="Gene3D" id="1.25.40.180">
    <property type="match status" value="2"/>
</dbReference>
<feature type="region of interest" description="Disordered" evidence="3">
    <location>
        <begin position="444"/>
        <end position="512"/>
    </location>
</feature>
<feature type="compositionally biased region" description="Acidic residues" evidence="3">
    <location>
        <begin position="471"/>
        <end position="480"/>
    </location>
</feature>
<accession>A0A7S4IWY5</accession>
<keyword evidence="2" id="KW-0963">Cytoplasm</keyword>
<dbReference type="GO" id="GO:0005737">
    <property type="term" value="C:cytoplasm"/>
    <property type="evidence" value="ECO:0007669"/>
    <property type="project" value="UniProtKB-SubCell"/>
</dbReference>
<dbReference type="EMBL" id="HBKQ01023935">
    <property type="protein sequence ID" value="CAE2241956.1"/>
    <property type="molecule type" value="Transcribed_RNA"/>
</dbReference>
<dbReference type="GO" id="GO:0035145">
    <property type="term" value="C:exon-exon junction complex"/>
    <property type="evidence" value="ECO:0007669"/>
    <property type="project" value="TreeGrafter"/>
</dbReference>
<feature type="region of interest" description="Disordered" evidence="3">
    <location>
        <begin position="697"/>
        <end position="782"/>
    </location>
</feature>
<evidence type="ECO:0000256" key="1">
    <source>
        <dbReference type="ARBA" id="ARBA00004496"/>
    </source>
</evidence>
<feature type="domain" description="MIF4G" evidence="4">
    <location>
        <begin position="289"/>
        <end position="587"/>
    </location>
</feature>
<feature type="region of interest" description="Disordered" evidence="3">
    <location>
        <begin position="941"/>
        <end position="1001"/>
    </location>
</feature>
<feature type="compositionally biased region" description="Acidic residues" evidence="3">
    <location>
        <begin position="721"/>
        <end position="771"/>
    </location>
</feature>
<sequence>MAVEEVEKVKAENDRKYGSRGGGAATDGEGDALPEAGADAAEEGGSSAFDDAGDDVASPKEGGDGGGDCDGDGKEDTPHYKLQVLLEQELPECSRREQIDELAEKFCANHGASRPARKRLSRSLFLVPRTRLDLLPHYSRLAAILDRIFPSDVSGPLVTELERQFHGQARFKKNVNLEGRLKTARFLGELTKFRVAPPIVSLRCLRRCLDDFGGANIDVACCLLESCGRYLHRTEHTRARISALMDTMMRIRKAKNLDDRSVAIINSAFFMVSPPQSPTQKRAKVLPPLEAYLKYLFMVSLTHDDRSVSFVSKQVLRFPWSDPTAEVGTLVVKYMLKAVRKGRYKVVGAVADVAANLRRSKPEVPARIVDSALEELQYAMERPSARDQQRTVSHARLLGELHRTGLVPASVVFEQLYRFVNFGHDVPEALREASKKLAAEAEAARGAEGWSVPAATTEGFMAPGGDVDQTIGEDEELEEDDVKKEDEEQEEAKGEPPAAVAVSPHSKYDPRVPCSVDPPTSAFRVKLICTVLETVGASVVVSRSGSNNRAKLDAFLAAFQRYLFIKSMVPSEVEFAVLDLFDSLDSLARREEERTVAASGGGASGAGKKKGGKGSRGATAAQQQHQAPKGVVRYRSWLEAHNATVAIEEAEAAAEARAEVRLLAQAGVSSAGTGAGDADADALDGEDMEADDLLEEEEDSIDDHMSLNSSAKDEDSLAMMSEDESDDDEDSAAGTESDDETSDEDGSDRSDDDSDGDTDEEEVTDDEEEVNEAAAQEAYMKQLEEEAFERELRKITMEALEKGKIAAKTGTGGKVSDSMPAASQISKKTLETGGGSGDVVVAGAPGNLAHMMALGGKDGIGFQLLKKGHRGRVEAKQLVVPSDTNLAKVATKHDDEAVRERDMIKARVLQYESESAEQYSGNVYMEQTKLQVIRNRPLTMDDIDRNFGSSGGDYEGSNRRQQPREGSGDRPRPRHGHSGGRGGGRSGGRLWDGGRPRGGRG</sequence>
<evidence type="ECO:0000256" key="2">
    <source>
        <dbReference type="ARBA" id="ARBA00022490"/>
    </source>
</evidence>
<dbReference type="InterPro" id="IPR003890">
    <property type="entry name" value="MIF4G-like_typ-3"/>
</dbReference>
<organism evidence="5">
    <name type="scientific">Odontella aurita</name>
    <dbReference type="NCBI Taxonomy" id="265563"/>
    <lineage>
        <taxon>Eukaryota</taxon>
        <taxon>Sar</taxon>
        <taxon>Stramenopiles</taxon>
        <taxon>Ochrophyta</taxon>
        <taxon>Bacillariophyta</taxon>
        <taxon>Mediophyceae</taxon>
        <taxon>Biddulphiophycidae</taxon>
        <taxon>Eupodiscales</taxon>
        <taxon>Odontellaceae</taxon>
        <taxon>Odontella</taxon>
    </lineage>
</organism>
<dbReference type="GO" id="GO:0000184">
    <property type="term" value="P:nuclear-transcribed mRNA catabolic process, nonsense-mediated decay"/>
    <property type="evidence" value="ECO:0007669"/>
    <property type="project" value="InterPro"/>
</dbReference>
<dbReference type="PANTHER" id="PTHR12839:SF7">
    <property type="entry name" value="REGULATOR OF NONSENSE TRANSCRIPTS 2"/>
    <property type="match status" value="1"/>
</dbReference>
<dbReference type="SMART" id="SM00543">
    <property type="entry name" value="MIF4G"/>
    <property type="match status" value="2"/>
</dbReference>
<feature type="region of interest" description="Disordered" evidence="3">
    <location>
        <begin position="594"/>
        <end position="627"/>
    </location>
</feature>
<dbReference type="InterPro" id="IPR007193">
    <property type="entry name" value="Upf2/Nmd2_C"/>
</dbReference>
<name>A0A7S4IWY5_9STRA</name>
<dbReference type="InterPro" id="IPR016024">
    <property type="entry name" value="ARM-type_fold"/>
</dbReference>
<dbReference type="InterPro" id="IPR039762">
    <property type="entry name" value="Nmd2/UPF2"/>
</dbReference>
<proteinExistence type="predicted"/>